<gene>
    <name evidence="3" type="ORF">PM001_LOCUS26256</name>
    <name evidence="2" type="ORF">PM001_LOCUS697</name>
</gene>
<evidence type="ECO:0000313" key="3">
    <source>
        <dbReference type="EMBL" id="CAK7941106.1"/>
    </source>
</evidence>
<dbReference type="Proteomes" id="UP001162060">
    <property type="component" value="Unassembled WGS sequence"/>
</dbReference>
<reference evidence="3" key="1">
    <citation type="submission" date="2024-01" db="EMBL/GenBank/DDBJ databases">
        <authorList>
            <person name="Webb A."/>
        </authorList>
    </citation>
    <scope>NUCLEOTIDE SEQUENCE</scope>
    <source>
        <strain evidence="3">Pm1</strain>
    </source>
</reference>
<protein>
    <submittedName>
        <fullName evidence="3">Uncharacterized protein</fullName>
    </submittedName>
</protein>
<feature type="region of interest" description="Disordered" evidence="1">
    <location>
        <begin position="1317"/>
        <end position="1347"/>
    </location>
</feature>
<dbReference type="EMBL" id="CAKLBY020000003">
    <property type="protein sequence ID" value="CAK7893832.1"/>
    <property type="molecule type" value="Genomic_DNA"/>
</dbReference>
<evidence type="ECO:0000313" key="2">
    <source>
        <dbReference type="EMBL" id="CAK7893832.1"/>
    </source>
</evidence>
<accession>A0AAV1V2I9</accession>
<organism evidence="3 4">
    <name type="scientific">Peronospora matthiolae</name>
    <dbReference type="NCBI Taxonomy" id="2874970"/>
    <lineage>
        <taxon>Eukaryota</taxon>
        <taxon>Sar</taxon>
        <taxon>Stramenopiles</taxon>
        <taxon>Oomycota</taxon>
        <taxon>Peronosporomycetes</taxon>
        <taxon>Peronosporales</taxon>
        <taxon>Peronosporaceae</taxon>
        <taxon>Peronospora</taxon>
    </lineage>
</organism>
<name>A0AAV1V2I9_9STRA</name>
<feature type="region of interest" description="Disordered" evidence="1">
    <location>
        <begin position="456"/>
        <end position="495"/>
    </location>
</feature>
<evidence type="ECO:0000256" key="1">
    <source>
        <dbReference type="SAM" id="MobiDB-lite"/>
    </source>
</evidence>
<feature type="compositionally biased region" description="Polar residues" evidence="1">
    <location>
        <begin position="1332"/>
        <end position="1347"/>
    </location>
</feature>
<dbReference type="EMBL" id="CAKLBY020000264">
    <property type="protein sequence ID" value="CAK7941106.1"/>
    <property type="molecule type" value="Genomic_DNA"/>
</dbReference>
<proteinExistence type="predicted"/>
<feature type="compositionally biased region" description="Low complexity" evidence="1">
    <location>
        <begin position="364"/>
        <end position="374"/>
    </location>
</feature>
<evidence type="ECO:0000313" key="4">
    <source>
        <dbReference type="Proteomes" id="UP001162060"/>
    </source>
</evidence>
<feature type="region of interest" description="Disordered" evidence="1">
    <location>
        <begin position="364"/>
        <end position="385"/>
    </location>
</feature>
<comment type="caution">
    <text evidence="3">The sequence shown here is derived from an EMBL/GenBank/DDBJ whole genome shotgun (WGS) entry which is preliminary data.</text>
</comment>
<feature type="compositionally biased region" description="Basic and acidic residues" evidence="1">
    <location>
        <begin position="473"/>
        <end position="495"/>
    </location>
</feature>
<sequence length="1387" mass="154731">MASSTLLFEIQRLVGFPTPSSSALPALEISSMAVYTMDKKQLLALAVSEEIPGPPSSSHVPSDGSSSSVPLKPADAHTNFLLIRTIEEDERVRFWRFPVCSTLKQQQAGKAERLSALEFSPEGDWLAALSSRKNRLHVIPILKLVANQRRAMLAASSHAPDHRPSQSQSRSHYPELLSVRQAAMTTQMASYLRATNEFGGLNGARYHSQVAGDDEQMSILEFAPGIGTITCVRWWRALNGKNYCLVGGSESLISIVNVEENAEECRCELVQAGTIVSIDLLYEKFRKECRTSMLVKTKTDEIDDDKERDAGGCGVRYYRVVLEKKCQLRPQVASTRGTMKRDEGVVAHATSALKIATTDGGLSSSSTTKFTATTEVGPSSPSGVEKTPKYVVKTFPQHFLEDLDFRPQRIKKNSPQVCLYPINDALSSESSLALYDCKKGRTNVYSNFHWRPKGEYKMPDLLPSSSDGTDESGEAKSSDSNNERQEGVQDQEAVKEIDEVVDVDLTYCSTDIMLLQGRTSKSNKTVATWVSLPSHQAADEGVVNAHIVHYLSLHGNERIERVVQSTVRKRDIRGANGSVGSNQPGEAEIIYVLQTKHHVYECRPQWSRLALFKALCAQSIALRDALSIGYALGIDMASLCQVAANTLYTSVIDGSANADVQLVRWVRDLFEVSRVVPSSAIEQITAMGGVQSAIDYARHVLSKPVGESPYDELERGRIAYLSVELLLRQQLQKHQSFDTGVEQVLSADDEQDETRATYLVDFFETNCDYVTADVVDLCLSQSDVEKAILVATRRNEVPQALEKIVHEGLASSLSEQMLRYLLRWGHAAALTCPQSRLILRSFPIEIQAEVLLAHPSSLFQHRDWLVRNAPSISRMLCRKIVAEIDPARPESSRLIPFATVDKRLLSGPCSDVSTSEFIRSSPEEHIELYLTLLLRLNYNGDHARAQSTTDDTERCDGAYSQASLEMLLKDLANQYRPPIMVARCVDYENWTAAACIYEAHGELVEALECRLQSHNAHSAKLLPARFIEGSTSPMDAVTSYGRYSGDPIASAVTGVQFHDRMREELFGLLRSLVVQTRSSKAISDQVRAAILARILVKWFDYGLQSTELETFLLDLDVFPHVSPLLAQIFFSEVIRSIPRPESVGLAMSALYEGHGDSFDERDKEWVRKCQHLSFTGQFLFRVCVSLLEKDQVNQELLSPSSLSPMDQLELVKNNVVENDLSHKFVHIAPHSAQALGKTDPLETHMKVFTCGHLFPKRVFEEEVVLEFEKRVSALPVSLSATKEAFVREFKRGASETPCPVCSFNKISELVFRQHNTRQALQRKDRSDGQPESDITNTSPFQVNNATRPQLPKLDVPYYFLHRKASEHLGYSAKAQVTKHEAWEWSEQ</sequence>